<keyword evidence="2" id="KW-1185">Reference proteome</keyword>
<evidence type="ECO:0000313" key="1">
    <source>
        <dbReference type="EMBL" id="AOM79366.1"/>
    </source>
</evidence>
<name>A0A1D7QL16_9SPHI</name>
<dbReference type="KEGG" id="psty:BFS30_20640"/>
<gene>
    <name evidence="1" type="ORF">BFS30_20640</name>
</gene>
<accession>A0A1D7QL16</accession>
<evidence type="ECO:0000313" key="2">
    <source>
        <dbReference type="Proteomes" id="UP000094313"/>
    </source>
</evidence>
<organism evidence="1 2">
    <name type="scientific">Pedobacter steynii</name>
    <dbReference type="NCBI Taxonomy" id="430522"/>
    <lineage>
        <taxon>Bacteria</taxon>
        <taxon>Pseudomonadati</taxon>
        <taxon>Bacteroidota</taxon>
        <taxon>Sphingobacteriia</taxon>
        <taxon>Sphingobacteriales</taxon>
        <taxon>Sphingobacteriaceae</taxon>
        <taxon>Pedobacter</taxon>
    </lineage>
</organism>
<proteinExistence type="predicted"/>
<dbReference type="Proteomes" id="UP000094313">
    <property type="component" value="Chromosome"/>
</dbReference>
<dbReference type="RefSeq" id="WP_069381029.1">
    <property type="nucleotide sequence ID" value="NZ_CP017141.1"/>
</dbReference>
<sequence length="80" mass="9218">MRTDVSVGFDDQPDVREAKKQIKVPMRIHLNGPTLKEDHLAKEQQIIRTMPVIPLAEIPVLFKQKKDGEQIILTIPRHLN</sequence>
<dbReference type="AlphaFoldDB" id="A0A1D7QL16"/>
<protein>
    <submittedName>
        <fullName evidence="1">Uncharacterized protein</fullName>
    </submittedName>
</protein>
<reference evidence="1 2" key="1">
    <citation type="submission" date="2016-08" db="EMBL/GenBank/DDBJ databases">
        <authorList>
            <person name="Seilhamer J.J."/>
        </authorList>
    </citation>
    <scope>NUCLEOTIDE SEQUENCE [LARGE SCALE GENOMIC DNA]</scope>
    <source>
        <strain evidence="1 2">DX4</strain>
    </source>
</reference>
<dbReference type="EMBL" id="CP017141">
    <property type="protein sequence ID" value="AOM79366.1"/>
    <property type="molecule type" value="Genomic_DNA"/>
</dbReference>